<evidence type="ECO:0000313" key="9">
    <source>
        <dbReference type="EMBL" id="TWG81705.1"/>
    </source>
</evidence>
<dbReference type="PANTHER" id="PTHR12726">
    <property type="entry name" value="CERAMIDE GLUCOSYLTRANSFERASE"/>
    <property type="match status" value="1"/>
</dbReference>
<dbReference type="InterPro" id="IPR025993">
    <property type="entry name" value="Ceramide_glucosylTrfase"/>
</dbReference>
<accession>A0A562B943</accession>
<evidence type="ECO:0000256" key="5">
    <source>
        <dbReference type="ARBA" id="ARBA00022679"/>
    </source>
</evidence>
<dbReference type="AlphaFoldDB" id="A0A562B943"/>
<evidence type="ECO:0000313" key="10">
    <source>
        <dbReference type="Proteomes" id="UP000318141"/>
    </source>
</evidence>
<keyword evidence="7" id="KW-1133">Transmembrane helix</keyword>
<evidence type="ECO:0000256" key="8">
    <source>
        <dbReference type="ARBA" id="ARBA00023136"/>
    </source>
</evidence>
<keyword evidence="4" id="KW-0328">Glycosyltransferase</keyword>
<organism evidence="9 10">
    <name type="scientific">Cupriavidus gilardii J11</name>
    <dbReference type="NCBI Taxonomy" id="936133"/>
    <lineage>
        <taxon>Bacteria</taxon>
        <taxon>Pseudomonadati</taxon>
        <taxon>Pseudomonadota</taxon>
        <taxon>Betaproteobacteria</taxon>
        <taxon>Burkholderiales</taxon>
        <taxon>Burkholderiaceae</taxon>
        <taxon>Cupriavidus</taxon>
    </lineage>
</organism>
<dbReference type="GO" id="GO:0016020">
    <property type="term" value="C:membrane"/>
    <property type="evidence" value="ECO:0007669"/>
    <property type="project" value="UniProtKB-SubCell"/>
</dbReference>
<dbReference type="GO" id="GO:0006679">
    <property type="term" value="P:glucosylceramide biosynthetic process"/>
    <property type="evidence" value="ECO:0007669"/>
    <property type="project" value="TreeGrafter"/>
</dbReference>
<evidence type="ECO:0000256" key="4">
    <source>
        <dbReference type="ARBA" id="ARBA00022676"/>
    </source>
</evidence>
<evidence type="ECO:0000256" key="6">
    <source>
        <dbReference type="ARBA" id="ARBA00022692"/>
    </source>
</evidence>
<dbReference type="SUPFAM" id="SSF53448">
    <property type="entry name" value="Nucleotide-diphospho-sugar transferases"/>
    <property type="match status" value="1"/>
</dbReference>
<evidence type="ECO:0000256" key="2">
    <source>
        <dbReference type="ARBA" id="ARBA00004760"/>
    </source>
</evidence>
<sequence length="260" mass="27597">MNWASVAGSALTVATSGYAVAALWASWRAGRGEDLGGGVCDAGIAFSPGPSPASGRGAGERAVNDIVPVPGVSVLKPLCGDEPRLYANLATFCRQTHPRFQLVFGVREADDPAIAVAERLREEFPDRDIALVVDTRMHGGNPKVSNLINMLGAAAYDRLVIADSDVAVPRDWLDRVAAPLEDHGVGIVTCLYRARPVGGAWARVGAQFVDEWFVPAVRIAQAASASASARPSPSGATRWRRSAASRRWWIAWPTTIGSAR</sequence>
<gene>
    <name evidence="9" type="ORF">L602_000400000240</name>
</gene>
<dbReference type="GO" id="GO:0008120">
    <property type="term" value="F:ceramide glucosyltransferase activity"/>
    <property type="evidence" value="ECO:0007669"/>
    <property type="project" value="TreeGrafter"/>
</dbReference>
<dbReference type="Proteomes" id="UP000318141">
    <property type="component" value="Unassembled WGS sequence"/>
</dbReference>
<dbReference type="Gene3D" id="3.90.550.10">
    <property type="entry name" value="Spore Coat Polysaccharide Biosynthesis Protein SpsA, Chain A"/>
    <property type="match status" value="1"/>
</dbReference>
<evidence type="ECO:0000256" key="3">
    <source>
        <dbReference type="ARBA" id="ARBA00004991"/>
    </source>
</evidence>
<evidence type="ECO:0000256" key="1">
    <source>
        <dbReference type="ARBA" id="ARBA00004141"/>
    </source>
</evidence>
<keyword evidence="6" id="KW-0812">Transmembrane</keyword>
<name>A0A562B943_9BURK</name>
<reference evidence="9 10" key="1">
    <citation type="submission" date="2019-07" db="EMBL/GenBank/DDBJ databases">
        <title>Genome sequencing of lignin-degrading bacterial isolates.</title>
        <authorList>
            <person name="Gladden J."/>
        </authorList>
    </citation>
    <scope>NUCLEOTIDE SEQUENCE [LARGE SCALE GENOMIC DNA]</scope>
    <source>
        <strain evidence="9 10">J11</strain>
    </source>
</reference>
<protein>
    <submittedName>
        <fullName evidence="9">Ceramide glucosyltransferase</fullName>
    </submittedName>
</protein>
<keyword evidence="5 9" id="KW-0808">Transferase</keyword>
<comment type="pathway">
    <text evidence="2">Lipid metabolism; sphingolipid metabolism.</text>
</comment>
<evidence type="ECO:0000256" key="7">
    <source>
        <dbReference type="ARBA" id="ARBA00022989"/>
    </source>
</evidence>
<comment type="pathway">
    <text evidence="3">Sphingolipid metabolism.</text>
</comment>
<keyword evidence="10" id="KW-1185">Reference proteome</keyword>
<dbReference type="InterPro" id="IPR029044">
    <property type="entry name" value="Nucleotide-diphossugar_trans"/>
</dbReference>
<keyword evidence="8" id="KW-0472">Membrane</keyword>
<comment type="subcellular location">
    <subcellularLocation>
        <location evidence="1">Membrane</location>
        <topology evidence="1">Multi-pass membrane protein</topology>
    </subcellularLocation>
</comment>
<dbReference type="EMBL" id="VLJN01000034">
    <property type="protein sequence ID" value="TWG81705.1"/>
    <property type="molecule type" value="Genomic_DNA"/>
</dbReference>
<dbReference type="PANTHER" id="PTHR12726:SF0">
    <property type="entry name" value="CERAMIDE GLUCOSYLTRANSFERASE"/>
    <property type="match status" value="1"/>
</dbReference>
<dbReference type="Pfam" id="PF13506">
    <property type="entry name" value="Glyco_transf_21"/>
    <property type="match status" value="1"/>
</dbReference>
<comment type="caution">
    <text evidence="9">The sequence shown here is derived from an EMBL/GenBank/DDBJ whole genome shotgun (WGS) entry which is preliminary data.</text>
</comment>
<proteinExistence type="predicted"/>